<evidence type="ECO:0000256" key="1">
    <source>
        <dbReference type="ARBA" id="ARBA00022450"/>
    </source>
</evidence>
<evidence type="ECO:0000259" key="7">
    <source>
        <dbReference type="PROSITE" id="PS52004"/>
    </source>
</evidence>
<dbReference type="PROSITE" id="PS52004">
    <property type="entry name" value="KS3_2"/>
    <property type="match status" value="3"/>
</dbReference>
<dbReference type="InterPro" id="IPR016039">
    <property type="entry name" value="Thiolase-like"/>
</dbReference>
<dbReference type="GO" id="GO:0031177">
    <property type="term" value="F:phosphopantetheine binding"/>
    <property type="evidence" value="ECO:0007669"/>
    <property type="project" value="InterPro"/>
</dbReference>
<dbReference type="PROSITE" id="PS00606">
    <property type="entry name" value="KS3_1"/>
    <property type="match status" value="2"/>
</dbReference>
<dbReference type="SMART" id="SM01294">
    <property type="entry name" value="PKS_PP_betabranch"/>
    <property type="match status" value="3"/>
</dbReference>
<evidence type="ECO:0000313" key="9">
    <source>
        <dbReference type="Proteomes" id="UP000237846"/>
    </source>
</evidence>
<dbReference type="InterPro" id="IPR036736">
    <property type="entry name" value="ACP-like_sf"/>
</dbReference>
<feature type="domain" description="Carrier" evidence="6">
    <location>
        <begin position="900"/>
        <end position="975"/>
    </location>
</feature>
<reference evidence="8 9" key="1">
    <citation type="submission" date="2018-03" db="EMBL/GenBank/DDBJ databases">
        <title>Genomic Encyclopedia of Archaeal and Bacterial Type Strains, Phase II (KMG-II): from individual species to whole genera.</title>
        <authorList>
            <person name="Goeker M."/>
        </authorList>
    </citation>
    <scope>NUCLEOTIDE SEQUENCE [LARGE SCALE GENOMIC DNA]</scope>
    <source>
        <strain evidence="8 9">DSM 45601</strain>
    </source>
</reference>
<dbReference type="FunFam" id="3.40.366.10:FF:000002">
    <property type="entry name" value="Probable polyketide synthase 2"/>
    <property type="match status" value="1"/>
</dbReference>
<feature type="domain" description="Carrier" evidence="6">
    <location>
        <begin position="2379"/>
        <end position="2454"/>
    </location>
</feature>
<dbReference type="InterPro" id="IPR041618">
    <property type="entry name" value="PKS_DE"/>
</dbReference>
<dbReference type="PROSITE" id="PS00012">
    <property type="entry name" value="PHOSPHOPANTETHEINE"/>
    <property type="match status" value="1"/>
</dbReference>
<evidence type="ECO:0000256" key="5">
    <source>
        <dbReference type="SAM" id="MobiDB-lite"/>
    </source>
</evidence>
<dbReference type="GO" id="GO:0004315">
    <property type="term" value="F:3-oxoacyl-[acyl-carrier-protein] synthase activity"/>
    <property type="evidence" value="ECO:0007669"/>
    <property type="project" value="InterPro"/>
</dbReference>
<dbReference type="SUPFAM" id="SSF53901">
    <property type="entry name" value="Thiolase-like"/>
    <property type="match status" value="3"/>
</dbReference>
<dbReference type="Proteomes" id="UP000237846">
    <property type="component" value="Unassembled WGS sequence"/>
</dbReference>
<dbReference type="InterPro" id="IPR020841">
    <property type="entry name" value="PKS_Beta-ketoAc_synthase_dom"/>
</dbReference>
<protein>
    <submittedName>
        <fullName evidence="8">8,8a-deoxyoleandolide synthase</fullName>
    </submittedName>
</protein>
<dbReference type="InterPro" id="IPR013968">
    <property type="entry name" value="PKS_KR"/>
</dbReference>
<keyword evidence="4" id="KW-0012">Acyltransferase</keyword>
<dbReference type="SMART" id="SM00822">
    <property type="entry name" value="PKS_KR"/>
    <property type="match status" value="2"/>
</dbReference>
<evidence type="ECO:0000259" key="6">
    <source>
        <dbReference type="PROSITE" id="PS50075"/>
    </source>
</evidence>
<feature type="domain" description="Carrier" evidence="6">
    <location>
        <begin position="3633"/>
        <end position="3711"/>
    </location>
</feature>
<dbReference type="Gene3D" id="3.30.70.3290">
    <property type="match status" value="3"/>
</dbReference>
<dbReference type="Pfam" id="PF16197">
    <property type="entry name" value="KAsynt_C_assoc"/>
    <property type="match status" value="3"/>
</dbReference>
<keyword evidence="1" id="KW-0596">Phosphopantetheine</keyword>
<dbReference type="Pfam" id="PF08659">
    <property type="entry name" value="KR"/>
    <property type="match status" value="2"/>
</dbReference>
<dbReference type="InterPro" id="IPR036291">
    <property type="entry name" value="NAD(P)-bd_dom_sf"/>
</dbReference>
<dbReference type="NCBIfam" id="NF045894">
    <property type="entry name" value="PKS_plus_SDR"/>
    <property type="match status" value="1"/>
</dbReference>
<dbReference type="Gene3D" id="1.10.1200.10">
    <property type="entry name" value="ACP-like"/>
    <property type="match status" value="3"/>
</dbReference>
<feature type="domain" description="Ketosynthase family 3 (KS3)" evidence="7">
    <location>
        <begin position="2473"/>
        <end position="2896"/>
    </location>
</feature>
<sequence length="3779" mass="384139">MVDSDFGVPGSESVAVIGMACRLPGADNPGELWELLRNGRDAVGPLSPRRRADLVGAAGTEPPPAGLLARIDHFDAGFFGISPAEAAAMDPRQRLMLELAWESFEDAAADPHRLGAERAGVFVGTAGDDYRAVAPAADRYAFTGLAGGLIANRVSYALGLRGPSLTVDAAQASSLVAVHLAVQSLRRGESDLALAGGVSLFTTAAGFTAAREFGGLSATGRCRAFDAGADGFVRGEGGAVVLLKPLAAALADGDPVRAVVLGSATNNDGATGTLTAPSRRAQEAVLRAACADAGVAPGAVDYVELHGTGTPIGDPVEAAALGAVLGAGRGGGAELRVGSVKTNIGHLEAAAGIAGLVKALLMLERGELVPSLHFTAPPETIPLDRLRLRVQTAPERRALAVAGVSSFGMGGSNAHVVLGRAPQRPAPPAAASGGLPWILTAREPAALAALAARLAERGAEAEPDDVAATLLRGRAQFEHRAAVFGGPAELAEGLAALAAGRPAPERVVAGVAPGTGRRVAMVFSGQGAYWPGMARELLDAPPELVPGFAEAVDECAAALAPHVDWSLTQALRAAAPPDRVEVVQPAQWAVMVALARLWRGHGVEPAAVLGHSQGEIAAACVAGGLSLADGARIVAERARGFAAIEGAGLGMAAVAAPLAAVRARLRPYGERLSVAAVNGPAAVVLAGEAAALAAVVAEFDAAGAWTRVLPVGYASHCPQVEPVCAALDEPLRAIAPRSSPVPFYSTVTGGFIDTAELDGRYWRENLRRTVRFQDAVRGLAAAGFDAFVECGPHPVLTGAVRDTLAELGAEAAAFGTLAREAGGPAGFRTALATAYVHGLPVEPERLLGGRPHRPVALPTYPFQRRRHWPAGAPATPAAAPAAARAEAAAPAAGPRPRSRRELLALVRTHTAAILGHQRAEEVAAERTFRDLGLGSLASVDLRTALGAALGRPLAPTVLFDHPTPAALAAHLHDGPAAADEGAPAPSGPVGDPVAIVGLSCALPGGVTGPDGLWELLRSGADAVSGLPGDRGWTLPDDAYCRSGGFLAGAGDFDAAFFGISPREALAMDPQQRLLLEHSWSALEDAGIPASALRGTATGVVMGTWDTGYAALCRGHGDELEGHLATGASMAVASGRVAFALGLSGPALTIDTACSSSLVALHTAAAAIRRGECERALVGGATVMATPQTLVGYAQQRGLAPDGRSKAFGAAADGFGPAEGVVVLVLERLSAARAAGRPVWGVLRGSAVNSDGASNGLTAPSGPAQERVIRAALRDAGLTEADVDLVEAHGTGTRLGDPIEAGALLATYGRSGRPVLLGSVKANLGHTQAAAGLAGLAKVLLALREQTVPRSPHTEEPTPLVDWSAGSLVPAARQRPWPAGERPRRAAVSSFGISGTNAHVIVEEPPAGPAAPADEGPAAWPVSGRTEAALRAQAGRLAEWVRAHPGASVADIGRTLALGRDRHEHRAVVTEGGLAERAAALEGLAAAGTHPAAVTGRAEPDPAVVFVFPGQGTQWAGMALDLADSEPVFAAALDECAAALAPHLDRPLREALADAAALERVDVVQPALWAVMVALAALWRHHGVVPDAVVGHSQGEIAAACVAGALSVEDAAAVVAVRSRLVRRIAGAGAMASVAAPLAEVLPHVERFAGRVSVAAVNGPAAVVVSGERAALGGFLAGCEDAGLRTRRIPVDYAAHSAQVDELADELAEALAHIRPAAPAVPMRSTVDNAPVTGPSLDAAYWVRNLRETVRFHEAAEALRAEGSTVFIECSAHPVLVPALAEGQPGLGTLRRDDGGPGRFRRALAEAHVLGVPVDWRPGGSRLLRLPGHPFQRERFWPAAPPPATAADGPLWAAVDAGDPARFAQMVGLDPQVAEQALPALADWRAGERERRAAADWRYRTEWVRRPEPAPAALAGTWLLAAPAEPAGPVRAWVAAAAAAIRDAGARAVPVHLTADRLADRTATAAVLRAAAGGPAAGVVSFLAMAAAGPAADAAPGLAATAGLVQGLAAAGFTGALWPATTGAVEPSGARNPAQAAVWGLGRVLALESPQLWGGLVDLPEQASAEAARRLAAALAAADGEDQLALTATGRWAPRLRARAAPAGRWRPHGTVLVTGGGGALAGHVAQVLAAGGAEHLVLAGRREPDPEATAALDARLAAAGARVSRRSCDVADRAALAALLDEFGDGLTAVVHTAAELDDGLVDELTEPRIRRALRAKAVGAAKLHELTAHLDLDAFVLFSSVSAGFGIPGQGNYAPGNAYLDALAAHRRAEGRPATSIAWGPWAGGGVARPGSVLDNMARHGLRPMDPRTAASLVLEVPDEAAVAVVDLDPERFLPAYTAARHRPYTAELPAAARAAAQPAPDGLRGRIAGRAGAERSAAVQEAVRAHVAAVLGHTRPEAVDDGRSFSALGLDSLTGVELRNRIGRDAGVWLPATAVFDHPTPAALARRVLAELDGAAPQAATAARAPERADADPVVIVGVSCALPGGVRGPEDFWELLRTGTDAVTEFPADRGWDLPALFDPDPDRPGRSYSRSGGFLAGAGDFDAAFFGISPREALAMDPQQRLLLEHSWGALENAGIAPAELRGSATGVFVGMSPQDYAGAAAAAAASVEGYALTGTAPSVASGRIAFALGLSGPALTIDTACSSSLVALHTAAAAIRRGECERALVGGAAVMATPQVFLGFSRQRGLAPDGRCKSFGAGADGFGPGEGVVVCAVERLSAARAAGRRVLGVVRGSAVNSDGASNGLTAPSGAAQERVIRAALRDAGLTEGDVDVVEAHGTGTRLGDPIEAGALLATYGRSGRPVALGSAKSNIGHAQAAAGLVGVLKVLLALRHGTVPRSLHCAEPSPLIDWSAGSLEPARTETDWPAGERVRRAAVSSFGISGTNAHVIIEEPPAEAGPAPAGGGPVAWPVSARTAEALRAQVRALAGWLAAHPEAAVADVARTLAARESFEHRIVAVGTDRAALLGELTAAAADAPATPRHRVGMVLREPDDPAALAELLAGAPAFDETYARCRAALLEPSGRGLGWAALVGLCAVWRAHGVTPEAVAGTGVGRLAAACASGALTVEEAAAAVRGHDTGGTAELPAGITAVLDGAPAADRLPLIHPRERHGLLGALAAAFRRGLPVDWRPASRAGRLLDLPGYAFQRRRYWLTPPAAAPRPPADWRYTVDWEPHPAPPRGSLRSNGSPARWLLAAAPGDPLAAAVARALAERGATAVPVPLDPAAPDRSAWAAALAGHRGATAVLSLLDGAPAVLTIAQALLDLPAPPRLWCLTRGAVAAAPGEAPDPSAATVWGLGRVVGLEHPRLWGGLIDIAGTADLDTAIGLAAAGGDEDQLAVRDGRALRRRLVRAAPAAPPPAAAPGGTVLVTGGTGGIGGHLARWLVGAGAEHVVLLSRRGPDAPGAAALLAELAALGPARVSVRACDLADRERLAAVLASLGEPVSAVFHTAGLPQVGSPLAKMPADELERVCAAKLRGALHLDELAGGAETFVLFSSVAGVWGGGGQAGYAAANAGLDAVAQARRARGRPAVSIAWGVWDGPGMAAEGEGKAELARRGVRPMDPGAALAHLRAALGAGDPCPVVADIDWPVFGRNYAAARRRPLLDRVVPAPAAQPAAEPPRPPRPEEPGAGELLARVVAELAETLGHDDAGEIVPDRSFEQHGVDSMAALELSGRLTAALGRDVPITDVFDHPSPAELAAHLAAPAPEDLLDRLRAAVDGLAAELASAAAAGVDAKELSTLTRRLAAADRRDEPLPGESIDALMGELGAELDRP</sequence>
<dbReference type="InterPro" id="IPR006162">
    <property type="entry name" value="Ppantetheine_attach_site"/>
</dbReference>
<keyword evidence="2" id="KW-0597">Phosphoprotein</keyword>
<gene>
    <name evidence="8" type="ORF">CLV72_10294</name>
</gene>
<accession>A0A2T0Q9D5</accession>
<feature type="domain" description="Ketosynthase family 3 (KS3)" evidence="7">
    <location>
        <begin position="990"/>
        <end position="1403"/>
    </location>
</feature>
<dbReference type="InterPro" id="IPR018201">
    <property type="entry name" value="Ketoacyl_synth_AS"/>
</dbReference>
<dbReference type="CDD" id="cd08952">
    <property type="entry name" value="KR_1_SDR_x"/>
    <property type="match status" value="2"/>
</dbReference>
<feature type="domain" description="Ketosynthase family 3 (KS3)" evidence="7">
    <location>
        <begin position="11"/>
        <end position="420"/>
    </location>
</feature>
<feature type="compositionally biased region" description="Low complexity" evidence="5">
    <location>
        <begin position="869"/>
        <end position="895"/>
    </location>
</feature>
<dbReference type="RefSeq" id="WP_342755657.1">
    <property type="nucleotide sequence ID" value="NZ_PVZC01000002.1"/>
</dbReference>
<dbReference type="GO" id="GO:0004312">
    <property type="term" value="F:fatty acid synthase activity"/>
    <property type="evidence" value="ECO:0007669"/>
    <property type="project" value="TreeGrafter"/>
</dbReference>
<dbReference type="InterPro" id="IPR020806">
    <property type="entry name" value="PKS_PP-bd"/>
</dbReference>
<proteinExistence type="predicted"/>
<dbReference type="PROSITE" id="PS50075">
    <property type="entry name" value="CARRIER"/>
    <property type="match status" value="3"/>
</dbReference>
<dbReference type="PANTHER" id="PTHR43775">
    <property type="entry name" value="FATTY ACID SYNTHASE"/>
    <property type="match status" value="1"/>
</dbReference>
<dbReference type="Pfam" id="PF00698">
    <property type="entry name" value="Acyl_transf_1"/>
    <property type="match status" value="2"/>
</dbReference>
<dbReference type="CDD" id="cd00833">
    <property type="entry name" value="PKS"/>
    <property type="match status" value="3"/>
</dbReference>
<dbReference type="Pfam" id="PF00550">
    <property type="entry name" value="PP-binding"/>
    <property type="match status" value="3"/>
</dbReference>
<dbReference type="EMBL" id="PVZC01000002">
    <property type="protein sequence ID" value="PRY00463.1"/>
    <property type="molecule type" value="Genomic_DNA"/>
</dbReference>
<dbReference type="InterPro" id="IPR050091">
    <property type="entry name" value="PKS_NRPS_Biosynth_Enz"/>
</dbReference>
<organism evidence="8 9">
    <name type="scientific">Allonocardiopsis opalescens</name>
    <dbReference type="NCBI Taxonomy" id="1144618"/>
    <lineage>
        <taxon>Bacteria</taxon>
        <taxon>Bacillati</taxon>
        <taxon>Actinomycetota</taxon>
        <taxon>Actinomycetes</taxon>
        <taxon>Streptosporangiales</taxon>
        <taxon>Allonocardiopsis</taxon>
    </lineage>
</organism>
<dbReference type="SMART" id="SM00827">
    <property type="entry name" value="PKS_AT"/>
    <property type="match status" value="2"/>
</dbReference>
<dbReference type="Gene3D" id="3.40.366.10">
    <property type="entry name" value="Malonyl-Coenzyme A Acyl Carrier Protein, domain 2"/>
    <property type="match status" value="2"/>
</dbReference>
<dbReference type="SUPFAM" id="SSF47336">
    <property type="entry name" value="ACP-like"/>
    <property type="match status" value="3"/>
</dbReference>
<evidence type="ECO:0000256" key="3">
    <source>
        <dbReference type="ARBA" id="ARBA00022679"/>
    </source>
</evidence>
<dbReference type="SUPFAM" id="SSF52151">
    <property type="entry name" value="FabD/lysophospholipase-like"/>
    <property type="match status" value="3"/>
</dbReference>
<keyword evidence="9" id="KW-1185">Reference proteome</keyword>
<dbReference type="Pfam" id="PF18369">
    <property type="entry name" value="PKS_DE"/>
    <property type="match status" value="1"/>
</dbReference>
<dbReference type="SUPFAM" id="SSF55048">
    <property type="entry name" value="Probable ACP-binding domain of malonyl-CoA ACP transacylase"/>
    <property type="match status" value="2"/>
</dbReference>
<dbReference type="SMART" id="SM00823">
    <property type="entry name" value="PKS_PP"/>
    <property type="match status" value="3"/>
</dbReference>
<dbReference type="Gene3D" id="3.40.50.720">
    <property type="entry name" value="NAD(P)-binding Rossmann-like Domain"/>
    <property type="match status" value="2"/>
</dbReference>
<feature type="region of interest" description="Disordered" evidence="5">
    <location>
        <begin position="869"/>
        <end position="896"/>
    </location>
</feature>
<comment type="caution">
    <text evidence="8">The sequence shown here is derived from an EMBL/GenBank/DDBJ whole genome shotgun (WGS) entry which is preliminary data.</text>
</comment>
<dbReference type="InterPro" id="IPR032821">
    <property type="entry name" value="PKS_assoc"/>
</dbReference>
<dbReference type="InterPro" id="IPR014030">
    <property type="entry name" value="Ketoacyl_synth_N"/>
</dbReference>
<keyword evidence="3" id="KW-0808">Transferase</keyword>
<feature type="region of interest" description="Disordered" evidence="5">
    <location>
        <begin position="3753"/>
        <end position="3779"/>
    </location>
</feature>
<dbReference type="InterPro" id="IPR014031">
    <property type="entry name" value="Ketoacyl_synth_C"/>
</dbReference>
<evidence type="ECO:0000256" key="2">
    <source>
        <dbReference type="ARBA" id="ARBA00022553"/>
    </source>
</evidence>
<dbReference type="Pfam" id="PF02801">
    <property type="entry name" value="Ketoacyl-synt_C"/>
    <property type="match status" value="3"/>
</dbReference>
<name>A0A2T0Q9D5_9ACTN</name>
<dbReference type="InterPro" id="IPR057326">
    <property type="entry name" value="KR_dom"/>
</dbReference>
<dbReference type="InterPro" id="IPR016035">
    <property type="entry name" value="Acyl_Trfase/lysoPLipase"/>
</dbReference>
<dbReference type="Gene3D" id="3.40.47.10">
    <property type="match status" value="3"/>
</dbReference>
<dbReference type="InterPro" id="IPR016036">
    <property type="entry name" value="Malonyl_transacylase_ACP-bd"/>
</dbReference>
<dbReference type="PANTHER" id="PTHR43775:SF51">
    <property type="entry name" value="INACTIVE PHENOLPHTHIOCEROL SYNTHESIS POLYKETIDE SYNTHASE TYPE I PKS1-RELATED"/>
    <property type="match status" value="1"/>
</dbReference>
<evidence type="ECO:0000313" key="8">
    <source>
        <dbReference type="EMBL" id="PRY00463.1"/>
    </source>
</evidence>
<evidence type="ECO:0000256" key="4">
    <source>
        <dbReference type="ARBA" id="ARBA00023315"/>
    </source>
</evidence>
<dbReference type="Pfam" id="PF00109">
    <property type="entry name" value="ketoacyl-synt"/>
    <property type="match status" value="3"/>
</dbReference>
<dbReference type="InterPro" id="IPR001227">
    <property type="entry name" value="Ac_transferase_dom_sf"/>
</dbReference>
<dbReference type="SUPFAM" id="SSF51735">
    <property type="entry name" value="NAD(P)-binding Rossmann-fold domains"/>
    <property type="match status" value="4"/>
</dbReference>
<dbReference type="InterPro" id="IPR014043">
    <property type="entry name" value="Acyl_transferase_dom"/>
</dbReference>
<dbReference type="SMART" id="SM00825">
    <property type="entry name" value="PKS_KS"/>
    <property type="match status" value="3"/>
</dbReference>
<dbReference type="GO" id="GO:0006633">
    <property type="term" value="P:fatty acid biosynthetic process"/>
    <property type="evidence" value="ECO:0007669"/>
    <property type="project" value="InterPro"/>
</dbReference>
<dbReference type="InterPro" id="IPR009081">
    <property type="entry name" value="PP-bd_ACP"/>
</dbReference>
<dbReference type="FunFam" id="3.40.47.10:FF:000019">
    <property type="entry name" value="Polyketide synthase type I"/>
    <property type="match status" value="2"/>
</dbReference>